<proteinExistence type="predicted"/>
<organism evidence="1 2">
    <name type="scientific">Listeria booriae</name>
    <dbReference type="NCBI Taxonomy" id="1552123"/>
    <lineage>
        <taxon>Bacteria</taxon>
        <taxon>Bacillati</taxon>
        <taxon>Bacillota</taxon>
        <taxon>Bacilli</taxon>
        <taxon>Bacillales</taxon>
        <taxon>Listeriaceae</taxon>
        <taxon>Listeria</taxon>
    </lineage>
</organism>
<protein>
    <submittedName>
        <fullName evidence="1">DNA-binding protein</fullName>
    </submittedName>
</protein>
<dbReference type="AlphaFoldDB" id="A0A842CZ52"/>
<accession>A0A842CZ52</accession>
<dbReference type="GO" id="GO:0003677">
    <property type="term" value="F:DNA binding"/>
    <property type="evidence" value="ECO:0007669"/>
    <property type="project" value="UniProtKB-KW"/>
</dbReference>
<gene>
    <name evidence="1" type="ORF">HCA78_11535</name>
</gene>
<dbReference type="Proteomes" id="UP000546806">
    <property type="component" value="Unassembled WGS sequence"/>
</dbReference>
<name>A0A842CZ52_9LIST</name>
<evidence type="ECO:0000313" key="1">
    <source>
        <dbReference type="EMBL" id="MBC2004403.1"/>
    </source>
</evidence>
<keyword evidence="1" id="KW-0238">DNA-binding</keyword>
<dbReference type="RefSeq" id="WP_185369408.1">
    <property type="nucleotide sequence ID" value="NZ_JAAROT010000001.1"/>
</dbReference>
<sequence>MTGLLNETVVEREIQETTTKCFEKFKYELLASIKEATEDEELLTRAQVTKRILKCSPNTADKYYLNDPTFPFVYQGEEKRYPKKLVTQWIAQKASRGGMKYFG</sequence>
<dbReference type="EMBL" id="JAARWW010000005">
    <property type="protein sequence ID" value="MBC2004403.1"/>
    <property type="molecule type" value="Genomic_DNA"/>
</dbReference>
<evidence type="ECO:0000313" key="2">
    <source>
        <dbReference type="Proteomes" id="UP000546806"/>
    </source>
</evidence>
<comment type="caution">
    <text evidence="1">The sequence shown here is derived from an EMBL/GenBank/DDBJ whole genome shotgun (WGS) entry which is preliminary data.</text>
</comment>
<reference evidence="1 2" key="1">
    <citation type="submission" date="2020-03" db="EMBL/GenBank/DDBJ databases">
        <title>Soil Listeria distribution.</title>
        <authorList>
            <person name="Liao J."/>
            <person name="Wiedmann M."/>
        </authorList>
    </citation>
    <scope>NUCLEOTIDE SEQUENCE [LARGE SCALE GENOMIC DNA]</scope>
    <source>
        <strain evidence="1 2">FSL L7-0435</strain>
    </source>
</reference>